<dbReference type="EMBL" id="LAZR01001824">
    <property type="protein sequence ID" value="KKN38494.1"/>
    <property type="molecule type" value="Genomic_DNA"/>
</dbReference>
<accession>A0A0F9Q7P7</accession>
<reference evidence="2" key="1">
    <citation type="journal article" date="2015" name="Nature">
        <title>Complex archaea that bridge the gap between prokaryotes and eukaryotes.</title>
        <authorList>
            <person name="Spang A."/>
            <person name="Saw J.H."/>
            <person name="Jorgensen S.L."/>
            <person name="Zaremba-Niedzwiedzka K."/>
            <person name="Martijn J."/>
            <person name="Lind A.E."/>
            <person name="van Eijk R."/>
            <person name="Schleper C."/>
            <person name="Guy L."/>
            <person name="Ettema T.J."/>
        </authorList>
    </citation>
    <scope>NUCLEOTIDE SEQUENCE</scope>
</reference>
<dbReference type="AlphaFoldDB" id="A0A0F9Q7P7"/>
<protein>
    <submittedName>
        <fullName evidence="2">Uncharacterized protein</fullName>
    </submittedName>
</protein>
<feature type="compositionally biased region" description="Basic and acidic residues" evidence="1">
    <location>
        <begin position="1"/>
        <end position="13"/>
    </location>
</feature>
<name>A0A0F9Q7P7_9ZZZZ</name>
<sequence length="148" mass="16978">MSTEPRTGDEGQRYEVSASDSDGRKIVIGWSETVEGAADLLKAAVLHPSMYDPEVRDRYTLTAEEKKKLDNLMRDELIDALGSTDIQTECYEMIYEDFCIEYPGPACSEQTIHPEYEKSLSAYLDLRWERWRKLLTEMLQGEPKDADS</sequence>
<evidence type="ECO:0000256" key="1">
    <source>
        <dbReference type="SAM" id="MobiDB-lite"/>
    </source>
</evidence>
<evidence type="ECO:0000313" key="2">
    <source>
        <dbReference type="EMBL" id="KKN38494.1"/>
    </source>
</evidence>
<gene>
    <name evidence="2" type="ORF">LCGC14_0752980</name>
</gene>
<comment type="caution">
    <text evidence="2">The sequence shown here is derived from an EMBL/GenBank/DDBJ whole genome shotgun (WGS) entry which is preliminary data.</text>
</comment>
<organism evidence="2">
    <name type="scientific">marine sediment metagenome</name>
    <dbReference type="NCBI Taxonomy" id="412755"/>
    <lineage>
        <taxon>unclassified sequences</taxon>
        <taxon>metagenomes</taxon>
        <taxon>ecological metagenomes</taxon>
    </lineage>
</organism>
<proteinExistence type="predicted"/>
<feature type="region of interest" description="Disordered" evidence="1">
    <location>
        <begin position="1"/>
        <end position="20"/>
    </location>
</feature>